<feature type="domain" description="PORR" evidence="1">
    <location>
        <begin position="2"/>
        <end position="59"/>
    </location>
</feature>
<dbReference type="InterPro" id="IPR045040">
    <property type="entry name" value="PORR_fam"/>
</dbReference>
<dbReference type="InterPro" id="IPR021099">
    <property type="entry name" value="PORR_domain"/>
</dbReference>
<dbReference type="EMBL" id="JBEDUW010000289">
    <property type="protein sequence ID" value="KAK9901784.1"/>
    <property type="molecule type" value="Genomic_DNA"/>
</dbReference>
<gene>
    <name evidence="2" type="ORF">M0R45_001983</name>
</gene>
<dbReference type="AlphaFoldDB" id="A0AAW1VKR3"/>
<feature type="domain" description="PORR" evidence="1">
    <location>
        <begin position="70"/>
        <end position="171"/>
    </location>
</feature>
<dbReference type="Proteomes" id="UP001457282">
    <property type="component" value="Unassembled WGS sequence"/>
</dbReference>
<keyword evidence="3" id="KW-1185">Reference proteome</keyword>
<evidence type="ECO:0000313" key="3">
    <source>
        <dbReference type="Proteomes" id="UP001457282"/>
    </source>
</evidence>
<evidence type="ECO:0000259" key="1">
    <source>
        <dbReference type="Pfam" id="PF11955"/>
    </source>
</evidence>
<reference evidence="2 3" key="1">
    <citation type="journal article" date="2023" name="G3 (Bethesda)">
        <title>A chromosome-length genome assembly and annotation of blackberry (Rubus argutus, cv. 'Hillquist').</title>
        <authorList>
            <person name="Bruna T."/>
            <person name="Aryal R."/>
            <person name="Dudchenko O."/>
            <person name="Sargent D.J."/>
            <person name="Mead D."/>
            <person name="Buti M."/>
            <person name="Cavallini A."/>
            <person name="Hytonen T."/>
            <person name="Andres J."/>
            <person name="Pham M."/>
            <person name="Weisz D."/>
            <person name="Mascagni F."/>
            <person name="Usai G."/>
            <person name="Natali L."/>
            <person name="Bassil N."/>
            <person name="Fernandez G.E."/>
            <person name="Lomsadze A."/>
            <person name="Armour M."/>
            <person name="Olukolu B."/>
            <person name="Poorten T."/>
            <person name="Britton C."/>
            <person name="Davik J."/>
            <person name="Ashrafi H."/>
            <person name="Aiden E.L."/>
            <person name="Borodovsky M."/>
            <person name="Worthington M."/>
        </authorList>
    </citation>
    <scope>NUCLEOTIDE SEQUENCE [LARGE SCALE GENOMIC DNA]</scope>
    <source>
        <strain evidence="2">PI 553951</strain>
    </source>
</reference>
<protein>
    <recommendedName>
        <fullName evidence="1">PORR domain-containing protein</fullName>
    </recommendedName>
</protein>
<proteinExistence type="predicted"/>
<dbReference type="Pfam" id="PF11955">
    <property type="entry name" value="PORR"/>
    <property type="match status" value="2"/>
</dbReference>
<organism evidence="2 3">
    <name type="scientific">Rubus argutus</name>
    <name type="common">Southern blackberry</name>
    <dbReference type="NCBI Taxonomy" id="59490"/>
    <lineage>
        <taxon>Eukaryota</taxon>
        <taxon>Viridiplantae</taxon>
        <taxon>Streptophyta</taxon>
        <taxon>Embryophyta</taxon>
        <taxon>Tracheophyta</taxon>
        <taxon>Spermatophyta</taxon>
        <taxon>Magnoliopsida</taxon>
        <taxon>eudicotyledons</taxon>
        <taxon>Gunneridae</taxon>
        <taxon>Pentapetalae</taxon>
        <taxon>rosids</taxon>
        <taxon>fabids</taxon>
        <taxon>Rosales</taxon>
        <taxon>Rosaceae</taxon>
        <taxon>Rosoideae</taxon>
        <taxon>Rosoideae incertae sedis</taxon>
        <taxon>Rubus</taxon>
    </lineage>
</organism>
<evidence type="ECO:0000313" key="2">
    <source>
        <dbReference type="EMBL" id="KAK9901784.1"/>
    </source>
</evidence>
<comment type="caution">
    <text evidence="2">The sequence shown here is derived from an EMBL/GenBank/DDBJ whole genome shotgun (WGS) entry which is preliminary data.</text>
</comment>
<sequence length="178" mass="20951">MSDFLRKSPKLFELYENRRGVLWRGMTKQAEERVEEEDRILEEHQDKAVEYVTCFIMMFELEKKTVGITEASAHTSGLISPSFPLKFLPNYQKRVYKYRGALDHFQKRSYLSPYADARGLNAGSKEFDKRAVAIMHELLSFTVEKRLVTDRLTHFRQELVMPQKLMRLFLSILAFSMS</sequence>
<dbReference type="PANTHER" id="PTHR31476:SF8">
    <property type="entry name" value="EXPRESSED PROTEIN"/>
    <property type="match status" value="1"/>
</dbReference>
<dbReference type="GO" id="GO:0003723">
    <property type="term" value="F:RNA binding"/>
    <property type="evidence" value="ECO:0007669"/>
    <property type="project" value="InterPro"/>
</dbReference>
<accession>A0AAW1VKR3</accession>
<dbReference type="PANTHER" id="PTHR31476">
    <property type="entry name" value="PROTEIN WHAT'S THIS FACTOR 1 HOMOLOG, CHLOROPLASTIC"/>
    <property type="match status" value="1"/>
</dbReference>
<name>A0AAW1VKR3_RUBAR</name>